<keyword evidence="1" id="KW-0732">Signal</keyword>
<comment type="caution">
    <text evidence="3">The sequence shown here is derived from an EMBL/GenBank/DDBJ whole genome shotgun (WGS) entry which is preliminary data.</text>
</comment>
<evidence type="ECO:0000259" key="2">
    <source>
        <dbReference type="Pfam" id="PF13619"/>
    </source>
</evidence>
<evidence type="ECO:0000313" key="4">
    <source>
        <dbReference type="Proteomes" id="UP000051936"/>
    </source>
</evidence>
<dbReference type="Proteomes" id="UP000051936">
    <property type="component" value="Unassembled WGS sequence"/>
</dbReference>
<reference evidence="3 4" key="1">
    <citation type="submission" date="2015-09" db="EMBL/GenBank/DDBJ databases">
        <title>Draft Genome Sequence of Bradyrhizobium manausense Strain BR 3351T, a Novel Symbiotic Nitrogen-Fixing Alphaproteobacterium Isolated from Brazilian Amazon Rain Forest.</title>
        <authorList>
            <person name="De Araujo J.L."/>
            <person name="Zilli J.E."/>
        </authorList>
    </citation>
    <scope>NUCLEOTIDE SEQUENCE [LARGE SCALE GENOMIC DNA]</scope>
    <source>
        <strain evidence="3 4">BR3351</strain>
    </source>
</reference>
<evidence type="ECO:0000313" key="3">
    <source>
        <dbReference type="EMBL" id="KRQ03328.1"/>
    </source>
</evidence>
<dbReference type="OrthoDB" id="8234905at2"/>
<feature type="signal peptide" evidence="1">
    <location>
        <begin position="1"/>
        <end position="17"/>
    </location>
</feature>
<keyword evidence="4" id="KW-1185">Reference proteome</keyword>
<feature type="chain" id="PRO_5006435001" description="KTSC domain-containing protein" evidence="1">
    <location>
        <begin position="18"/>
        <end position="112"/>
    </location>
</feature>
<dbReference type="AlphaFoldDB" id="A0A0R3D0F4"/>
<feature type="domain" description="KTSC" evidence="2">
    <location>
        <begin position="40"/>
        <end position="94"/>
    </location>
</feature>
<evidence type="ECO:0000256" key="1">
    <source>
        <dbReference type="SAM" id="SignalP"/>
    </source>
</evidence>
<dbReference type="STRING" id="989370.AOQ71_31895"/>
<dbReference type="RefSeq" id="WP_057755492.1">
    <property type="nucleotide sequence ID" value="NZ_LJYG01000108.1"/>
</dbReference>
<accession>A0A0R3D0F4</accession>
<organism evidence="3 4">
    <name type="scientific">Bradyrhizobium manausense</name>
    <dbReference type="NCBI Taxonomy" id="989370"/>
    <lineage>
        <taxon>Bacteria</taxon>
        <taxon>Pseudomonadati</taxon>
        <taxon>Pseudomonadota</taxon>
        <taxon>Alphaproteobacteria</taxon>
        <taxon>Hyphomicrobiales</taxon>
        <taxon>Nitrobacteraceae</taxon>
        <taxon>Bradyrhizobium</taxon>
    </lineage>
</organism>
<dbReference type="Pfam" id="PF13619">
    <property type="entry name" value="KTSC"/>
    <property type="match status" value="1"/>
</dbReference>
<dbReference type="InterPro" id="IPR025309">
    <property type="entry name" value="KTSC_dom"/>
</dbReference>
<name>A0A0R3D0F4_9BRAD</name>
<proteinExistence type="predicted"/>
<protein>
    <recommendedName>
        <fullName evidence="2">KTSC domain-containing protein</fullName>
    </recommendedName>
</protein>
<gene>
    <name evidence="3" type="ORF">AOQ71_31895</name>
</gene>
<sequence>MKRLAALLFLTASGAHAETVEVKYRGSVDLKPFACQAITKSSFINRVCYDATEQYMVILLKDTYYHYCEIPKSTVDALLSADSLGSYYNANIKGTGKDGPYDCRTHKVPVYR</sequence>
<dbReference type="EMBL" id="LJYG01000108">
    <property type="protein sequence ID" value="KRQ03328.1"/>
    <property type="molecule type" value="Genomic_DNA"/>
</dbReference>